<reference evidence="3 4" key="1">
    <citation type="submission" date="2019-04" db="EMBL/GenBank/DDBJ databases">
        <title>Shimia ponticola sp. nov., isolated from seawater.</title>
        <authorList>
            <person name="Kim Y.-O."/>
            <person name="Yoon J.-H."/>
        </authorList>
    </citation>
    <scope>NUCLEOTIDE SEQUENCE [LARGE SCALE GENOMIC DNA]</scope>
    <source>
        <strain evidence="3 4">MYP11</strain>
    </source>
</reference>
<keyword evidence="4" id="KW-1185">Reference proteome</keyword>
<dbReference type="RefSeq" id="WP_136463279.1">
    <property type="nucleotide sequence ID" value="NZ_SRKY01000003.1"/>
</dbReference>
<evidence type="ECO:0000256" key="1">
    <source>
        <dbReference type="SAM" id="SignalP"/>
    </source>
</evidence>
<comment type="caution">
    <text evidence="3">The sequence shown here is derived from an EMBL/GenBank/DDBJ whole genome shotgun (WGS) entry which is preliminary data.</text>
</comment>
<dbReference type="Pfam" id="PF00565">
    <property type="entry name" value="SNase"/>
    <property type="match status" value="1"/>
</dbReference>
<dbReference type="AlphaFoldDB" id="A0A4S4NI87"/>
<accession>A0A4S4NI87</accession>
<gene>
    <name evidence="3" type="ORF">E4Z66_12055</name>
</gene>
<dbReference type="InterPro" id="IPR016071">
    <property type="entry name" value="Staphylococal_nuclease_OB-fold"/>
</dbReference>
<sequence>MLRFVNVLWALLLAAPVLASDPTGRIRVVDGDTLKVGGVTVRLHGIDAPEMDQTCRDGAGVDWRCGRWVTQVVTERYEGKRARCKTIEQDKYGRDVARCTVRGNDLGKVLVSDGRAFAYRYYSMAYDLDEKAAAVRRAGLHGYDVQSPAAFRKAQRSTPADRADGCVIKGNLSRSGARIYHVPGQENYARTRISPQKGERWFCNEAEARAAGWRRAKR</sequence>
<dbReference type="InterPro" id="IPR035437">
    <property type="entry name" value="SNase_OB-fold_sf"/>
</dbReference>
<name>A0A4S4NI87_9RHOB</name>
<feature type="chain" id="PRO_5020259992" evidence="1">
    <location>
        <begin position="20"/>
        <end position="218"/>
    </location>
</feature>
<dbReference type="SUPFAM" id="SSF50199">
    <property type="entry name" value="Staphylococcal nuclease"/>
    <property type="match status" value="1"/>
</dbReference>
<organism evidence="3 4">
    <name type="scientific">Aliishimia ponticola</name>
    <dbReference type="NCBI Taxonomy" id="2499833"/>
    <lineage>
        <taxon>Bacteria</taxon>
        <taxon>Pseudomonadati</taxon>
        <taxon>Pseudomonadota</taxon>
        <taxon>Alphaproteobacteria</taxon>
        <taxon>Rhodobacterales</taxon>
        <taxon>Paracoccaceae</taxon>
        <taxon>Aliishimia</taxon>
    </lineage>
</organism>
<dbReference type="Gene3D" id="2.40.50.90">
    <property type="match status" value="1"/>
</dbReference>
<feature type="domain" description="TNase-like" evidence="2">
    <location>
        <begin position="27"/>
        <end position="162"/>
    </location>
</feature>
<keyword evidence="1" id="KW-0732">Signal</keyword>
<dbReference type="OrthoDB" id="9805504at2"/>
<dbReference type="Proteomes" id="UP000306602">
    <property type="component" value="Unassembled WGS sequence"/>
</dbReference>
<evidence type="ECO:0000259" key="2">
    <source>
        <dbReference type="PROSITE" id="PS50830"/>
    </source>
</evidence>
<dbReference type="PROSITE" id="PS50830">
    <property type="entry name" value="TNASE_3"/>
    <property type="match status" value="1"/>
</dbReference>
<feature type="signal peptide" evidence="1">
    <location>
        <begin position="1"/>
        <end position="19"/>
    </location>
</feature>
<protein>
    <submittedName>
        <fullName evidence="3">Thermonuclease family protein</fullName>
    </submittedName>
</protein>
<evidence type="ECO:0000313" key="4">
    <source>
        <dbReference type="Proteomes" id="UP000306602"/>
    </source>
</evidence>
<dbReference type="SMART" id="SM00318">
    <property type="entry name" value="SNc"/>
    <property type="match status" value="1"/>
</dbReference>
<dbReference type="EMBL" id="SRKY01000003">
    <property type="protein sequence ID" value="THH35810.1"/>
    <property type="molecule type" value="Genomic_DNA"/>
</dbReference>
<proteinExistence type="predicted"/>
<evidence type="ECO:0000313" key="3">
    <source>
        <dbReference type="EMBL" id="THH35810.1"/>
    </source>
</evidence>